<accession>A0A412GG71</accession>
<feature type="chain" id="PRO_5042367691" evidence="2">
    <location>
        <begin position="20"/>
        <end position="179"/>
    </location>
</feature>
<evidence type="ECO:0000313" key="5">
    <source>
        <dbReference type="EMBL" id="RGR93806.1"/>
    </source>
</evidence>
<reference evidence="4" key="2">
    <citation type="journal article" date="2021" name="PeerJ">
        <title>Extensive microbial diversity within the chicken gut microbiome revealed by metagenomics and culture.</title>
        <authorList>
            <person name="Gilroy R."/>
            <person name="Ravi A."/>
            <person name="Getino M."/>
            <person name="Pursley I."/>
            <person name="Horton D.L."/>
            <person name="Alikhan N.F."/>
            <person name="Baker D."/>
            <person name="Gharbi K."/>
            <person name="Hall N."/>
            <person name="Watson M."/>
            <person name="Adriaenssens E.M."/>
            <person name="Foster-Nyarko E."/>
            <person name="Jarju S."/>
            <person name="Secka A."/>
            <person name="Antonio M."/>
            <person name="Oren A."/>
            <person name="Chaudhuri R.R."/>
            <person name="La Ragione R."/>
            <person name="Hildebrand F."/>
            <person name="Pallen M.J."/>
        </authorList>
    </citation>
    <scope>NUCLEOTIDE SEQUENCE</scope>
    <source>
        <strain evidence="4">CHK165-8395</strain>
    </source>
</reference>
<dbReference type="AlphaFoldDB" id="A0A412GG71"/>
<feature type="signal peptide" evidence="2">
    <location>
        <begin position="1"/>
        <end position="19"/>
    </location>
</feature>
<protein>
    <submittedName>
        <fullName evidence="5">Porin family protein</fullName>
    </submittedName>
</protein>
<feature type="domain" description="Outer membrane protein beta-barrel" evidence="3">
    <location>
        <begin position="6"/>
        <end position="179"/>
    </location>
</feature>
<keyword evidence="1 2" id="KW-0732">Signal</keyword>
<organism evidence="5 6">
    <name type="scientific">Phocaeicola coprocola</name>
    <dbReference type="NCBI Taxonomy" id="310298"/>
    <lineage>
        <taxon>Bacteria</taxon>
        <taxon>Pseudomonadati</taxon>
        <taxon>Bacteroidota</taxon>
        <taxon>Bacteroidia</taxon>
        <taxon>Bacteroidales</taxon>
        <taxon>Bacteroidaceae</taxon>
        <taxon>Phocaeicola</taxon>
    </lineage>
</organism>
<dbReference type="SUPFAM" id="SSF56925">
    <property type="entry name" value="OMPA-like"/>
    <property type="match status" value="1"/>
</dbReference>
<dbReference type="EMBL" id="DYXD01000041">
    <property type="protein sequence ID" value="HJF06927.1"/>
    <property type="molecule type" value="Genomic_DNA"/>
</dbReference>
<dbReference type="Pfam" id="PF13505">
    <property type="entry name" value="OMP_b-brl"/>
    <property type="match status" value="1"/>
</dbReference>
<evidence type="ECO:0000259" key="3">
    <source>
        <dbReference type="Pfam" id="PF13505"/>
    </source>
</evidence>
<proteinExistence type="predicted"/>
<comment type="caution">
    <text evidence="5">The sequence shown here is derived from an EMBL/GenBank/DDBJ whole genome shotgun (WGS) entry which is preliminary data.</text>
</comment>
<evidence type="ECO:0000313" key="6">
    <source>
        <dbReference type="Proteomes" id="UP000285864"/>
    </source>
</evidence>
<dbReference type="InterPro" id="IPR027385">
    <property type="entry name" value="Beta-barrel_OMP"/>
</dbReference>
<reference evidence="4" key="3">
    <citation type="submission" date="2021-09" db="EMBL/GenBank/DDBJ databases">
        <authorList>
            <person name="Gilroy R."/>
        </authorList>
    </citation>
    <scope>NUCLEOTIDE SEQUENCE</scope>
    <source>
        <strain evidence="4">CHK165-8395</strain>
    </source>
</reference>
<dbReference type="Gene3D" id="2.40.160.20">
    <property type="match status" value="1"/>
</dbReference>
<dbReference type="InterPro" id="IPR011250">
    <property type="entry name" value="OMP/PagP_B-barrel"/>
</dbReference>
<evidence type="ECO:0000256" key="2">
    <source>
        <dbReference type="SAM" id="SignalP"/>
    </source>
</evidence>
<name>A0A412GG71_9BACT</name>
<dbReference type="EMBL" id="QRUU01000052">
    <property type="protein sequence ID" value="RGR93806.1"/>
    <property type="molecule type" value="Genomic_DNA"/>
</dbReference>
<sequence length="179" mass="19802">MKKILMIVVVMMAALSSYAQEMYLGGGISLWRDCDADVTSFSISPDFGYNLNERWAVGGEVVFSHEGTHYDVGDEKVSSHINSFAIAPYARYSFYENKIVRLFIDMGMGFSTSKPKHGDSVNGFEIGLKPGLAIKLNDSFSFITKVGFAGYRDDYFRGADGFGVTLDGENISIGIDYEF</sequence>
<evidence type="ECO:0000313" key="4">
    <source>
        <dbReference type="EMBL" id="HJF06927.1"/>
    </source>
</evidence>
<dbReference type="RefSeq" id="WP_007571077.1">
    <property type="nucleotide sequence ID" value="NZ_CABKNL010000012.1"/>
</dbReference>
<dbReference type="Proteomes" id="UP000285864">
    <property type="component" value="Unassembled WGS sequence"/>
</dbReference>
<evidence type="ECO:0000256" key="1">
    <source>
        <dbReference type="ARBA" id="ARBA00022729"/>
    </source>
</evidence>
<dbReference type="Proteomes" id="UP000718012">
    <property type="component" value="Unassembled WGS sequence"/>
</dbReference>
<gene>
    <name evidence="5" type="ORF">DWY20_11055</name>
    <name evidence="4" type="ORF">K8U81_01865</name>
</gene>
<keyword evidence="6" id="KW-1185">Reference proteome</keyword>
<reference evidence="5 6" key="1">
    <citation type="submission" date="2018-08" db="EMBL/GenBank/DDBJ databases">
        <title>A genome reference for cultivated species of the human gut microbiota.</title>
        <authorList>
            <person name="Zou Y."/>
            <person name="Xue W."/>
            <person name="Luo G."/>
        </authorList>
    </citation>
    <scope>NUCLEOTIDE SEQUENCE [LARGE SCALE GENOMIC DNA]</scope>
    <source>
        <strain evidence="5 6">AF24-2</strain>
    </source>
</reference>